<organism evidence="3 4">
    <name type="scientific">Varroa destructor</name>
    <name type="common">Honeybee mite</name>
    <dbReference type="NCBI Taxonomy" id="109461"/>
    <lineage>
        <taxon>Eukaryota</taxon>
        <taxon>Metazoa</taxon>
        <taxon>Ecdysozoa</taxon>
        <taxon>Arthropoda</taxon>
        <taxon>Chelicerata</taxon>
        <taxon>Arachnida</taxon>
        <taxon>Acari</taxon>
        <taxon>Parasitiformes</taxon>
        <taxon>Mesostigmata</taxon>
        <taxon>Gamasina</taxon>
        <taxon>Dermanyssoidea</taxon>
        <taxon>Varroidae</taxon>
        <taxon>Varroa</taxon>
    </lineage>
</organism>
<protein>
    <submittedName>
        <fullName evidence="3">Uncharacterized protein</fullName>
    </submittedName>
</protein>
<name>A0A7M7JPU0_VARDE</name>
<keyword evidence="2" id="KW-0732">Signal</keyword>
<feature type="chain" id="PRO_5029605393" evidence="2">
    <location>
        <begin position="25"/>
        <end position="112"/>
    </location>
</feature>
<feature type="region of interest" description="Disordered" evidence="1">
    <location>
        <begin position="86"/>
        <end position="112"/>
    </location>
</feature>
<dbReference type="GeneID" id="111247944"/>
<dbReference type="AlphaFoldDB" id="A0A7M7JPU0"/>
<evidence type="ECO:0000256" key="2">
    <source>
        <dbReference type="SAM" id="SignalP"/>
    </source>
</evidence>
<dbReference type="KEGG" id="vde:111247944"/>
<dbReference type="InParanoid" id="A0A7M7JPU0"/>
<sequence>MERSFTYAMLVCAIFTLIAQMIGADSGLQVGREVTGRHSGVTGDKRGSVHGFSSGLSFGASLGGGFGGFRGSEVPEVGAEGYARRASVGTEKYEKASSTSAGYQSVSITQSG</sequence>
<feature type="compositionally biased region" description="Polar residues" evidence="1">
    <location>
        <begin position="96"/>
        <end position="112"/>
    </location>
</feature>
<dbReference type="RefSeq" id="XP_022655277.1">
    <property type="nucleotide sequence ID" value="XM_022799542.1"/>
</dbReference>
<reference evidence="3" key="1">
    <citation type="submission" date="2021-01" db="UniProtKB">
        <authorList>
            <consortium name="EnsemblMetazoa"/>
        </authorList>
    </citation>
    <scope>IDENTIFICATION</scope>
</reference>
<proteinExistence type="predicted"/>
<evidence type="ECO:0000256" key="1">
    <source>
        <dbReference type="SAM" id="MobiDB-lite"/>
    </source>
</evidence>
<evidence type="ECO:0000313" key="4">
    <source>
        <dbReference type="Proteomes" id="UP000594260"/>
    </source>
</evidence>
<feature type="signal peptide" evidence="2">
    <location>
        <begin position="1"/>
        <end position="24"/>
    </location>
</feature>
<keyword evidence="4" id="KW-1185">Reference proteome</keyword>
<dbReference type="EnsemblMetazoa" id="XM_022799542">
    <property type="protein sequence ID" value="XP_022655277"/>
    <property type="gene ID" value="LOC111247944"/>
</dbReference>
<dbReference type="Proteomes" id="UP000594260">
    <property type="component" value="Unplaced"/>
</dbReference>
<accession>A0A7M7JPU0</accession>
<evidence type="ECO:0000313" key="3">
    <source>
        <dbReference type="EnsemblMetazoa" id="XP_022655277"/>
    </source>
</evidence>